<sequence length="406" mass="46608">MRLMGPSEDRWFDLAQLAWTEHTWMVQLNESHGSISHRPCPWGGHLLKFSFDHVHVSNCAQAAGVMIRPELRPLAREGVNVHQHVAPGDVVLTGPSVAIKVGDECEGEAVRRFAALFGNLGAPFFISFDTQSPTDNVTPERMAIRQQRRTNFPERGDVTTLSRVKRPQKEALMVARSDGESTFRVCFIFNEPVVVSAHWVPECLRLMLKLLRQELIRTINRPHLADLRKADQDFYVILSMQHFKRGPPMLPHAGPSEPDVCISTERGPSAWSRFPQQKGFQAARYMQLFLERLGYDVHVFDCLDGRRLVPYQCAIRRDVWQKLRDNLAEAFGLQRSAYRRANGGPQAPELREDLQANLRLPRRSWDLVLQVPRPLRWPRVVVRRTFLEVEDEHEEGPHMARANTIK</sequence>
<evidence type="ECO:0000313" key="2">
    <source>
        <dbReference type="Proteomes" id="UP001178507"/>
    </source>
</evidence>
<organism evidence="1 2">
    <name type="scientific">Effrenium voratum</name>
    <dbReference type="NCBI Taxonomy" id="2562239"/>
    <lineage>
        <taxon>Eukaryota</taxon>
        <taxon>Sar</taxon>
        <taxon>Alveolata</taxon>
        <taxon>Dinophyceae</taxon>
        <taxon>Suessiales</taxon>
        <taxon>Symbiodiniaceae</taxon>
        <taxon>Effrenium</taxon>
    </lineage>
</organism>
<proteinExistence type="predicted"/>
<reference evidence="1" key="1">
    <citation type="submission" date="2023-08" db="EMBL/GenBank/DDBJ databases">
        <authorList>
            <person name="Chen Y."/>
            <person name="Shah S."/>
            <person name="Dougan E. K."/>
            <person name="Thang M."/>
            <person name="Chan C."/>
        </authorList>
    </citation>
    <scope>NUCLEOTIDE SEQUENCE</scope>
</reference>
<accession>A0AA36HL70</accession>
<name>A0AA36HL70_9DINO</name>
<dbReference type="EMBL" id="CAUJNA010000014">
    <property type="protein sequence ID" value="CAJ1370389.1"/>
    <property type="molecule type" value="Genomic_DNA"/>
</dbReference>
<comment type="caution">
    <text evidence="1">The sequence shown here is derived from an EMBL/GenBank/DDBJ whole genome shotgun (WGS) entry which is preliminary data.</text>
</comment>
<dbReference type="Proteomes" id="UP001178507">
    <property type="component" value="Unassembled WGS sequence"/>
</dbReference>
<gene>
    <name evidence="1" type="ORF">EVOR1521_LOCUS963</name>
</gene>
<dbReference type="AlphaFoldDB" id="A0AA36HL70"/>
<evidence type="ECO:0000313" key="1">
    <source>
        <dbReference type="EMBL" id="CAJ1370389.1"/>
    </source>
</evidence>
<keyword evidence="2" id="KW-1185">Reference proteome</keyword>
<protein>
    <submittedName>
        <fullName evidence="1">Uncharacterized protein</fullName>
    </submittedName>
</protein>